<dbReference type="PANTHER" id="PTHR47165:SF4">
    <property type="entry name" value="OS03G0429900 PROTEIN"/>
    <property type="match status" value="1"/>
</dbReference>
<dbReference type="PANTHER" id="PTHR47165">
    <property type="entry name" value="OS03G0429900 PROTEIN"/>
    <property type="match status" value="1"/>
</dbReference>
<sequence>MEKNEIWWYNSCTYCESEVYKVEWKFKCVNCHRNIPFLEKRFKIVVLAEDATEAFNFILKNRAAKRAIGFTATKLIANKKKDGESNAYPLEITAITGKELTFTIQISDDNFLLNSKILP</sequence>
<reference evidence="2" key="2">
    <citation type="submission" date="2023-05" db="EMBL/GenBank/DDBJ databases">
        <authorList>
            <person name="Schelkunov M.I."/>
        </authorList>
    </citation>
    <scope>NUCLEOTIDE SEQUENCE</scope>
    <source>
        <strain evidence="2">Hsosn_3</strain>
        <tissue evidence="2">Leaf</tissue>
    </source>
</reference>
<gene>
    <name evidence="2" type="ORF">POM88_054531</name>
</gene>
<organism evidence="2 3">
    <name type="scientific">Heracleum sosnowskyi</name>
    <dbReference type="NCBI Taxonomy" id="360622"/>
    <lineage>
        <taxon>Eukaryota</taxon>
        <taxon>Viridiplantae</taxon>
        <taxon>Streptophyta</taxon>
        <taxon>Embryophyta</taxon>
        <taxon>Tracheophyta</taxon>
        <taxon>Spermatophyta</taxon>
        <taxon>Magnoliopsida</taxon>
        <taxon>eudicotyledons</taxon>
        <taxon>Gunneridae</taxon>
        <taxon>Pentapetalae</taxon>
        <taxon>asterids</taxon>
        <taxon>campanulids</taxon>
        <taxon>Apiales</taxon>
        <taxon>Apiaceae</taxon>
        <taxon>Apioideae</taxon>
        <taxon>apioid superclade</taxon>
        <taxon>Tordylieae</taxon>
        <taxon>Tordyliinae</taxon>
        <taxon>Heracleum</taxon>
    </lineage>
</organism>
<accession>A0AAD8LW38</accession>
<dbReference type="InterPro" id="IPR013955">
    <property type="entry name" value="Rep_factor-A_C"/>
</dbReference>
<dbReference type="AlphaFoldDB" id="A0AAD8LW38"/>
<dbReference type="Proteomes" id="UP001237642">
    <property type="component" value="Unassembled WGS sequence"/>
</dbReference>
<dbReference type="InterPro" id="IPR012340">
    <property type="entry name" value="NA-bd_OB-fold"/>
</dbReference>
<dbReference type="Pfam" id="PF08646">
    <property type="entry name" value="Rep_fac-A_C"/>
    <property type="match status" value="1"/>
</dbReference>
<reference evidence="2" key="1">
    <citation type="submission" date="2023-02" db="EMBL/GenBank/DDBJ databases">
        <title>Genome of toxic invasive species Heracleum sosnowskyi carries increased number of genes despite the absence of recent whole-genome duplications.</title>
        <authorList>
            <person name="Schelkunov M."/>
            <person name="Shtratnikova V."/>
            <person name="Makarenko M."/>
            <person name="Klepikova A."/>
            <person name="Omelchenko D."/>
            <person name="Novikova G."/>
            <person name="Obukhova E."/>
            <person name="Bogdanov V."/>
            <person name="Penin A."/>
            <person name="Logacheva M."/>
        </authorList>
    </citation>
    <scope>NUCLEOTIDE SEQUENCE</scope>
    <source>
        <strain evidence="2">Hsosn_3</strain>
        <tissue evidence="2">Leaf</tissue>
    </source>
</reference>
<protein>
    <recommendedName>
        <fullName evidence="1">Replication factor A C-terminal domain-containing protein</fullName>
    </recommendedName>
</protein>
<keyword evidence="3" id="KW-1185">Reference proteome</keyword>
<dbReference type="SUPFAM" id="SSF50249">
    <property type="entry name" value="Nucleic acid-binding proteins"/>
    <property type="match status" value="1"/>
</dbReference>
<comment type="caution">
    <text evidence="2">The sequence shown here is derived from an EMBL/GenBank/DDBJ whole genome shotgun (WGS) entry which is preliminary data.</text>
</comment>
<evidence type="ECO:0000313" key="3">
    <source>
        <dbReference type="Proteomes" id="UP001237642"/>
    </source>
</evidence>
<dbReference type="Gene3D" id="2.40.50.140">
    <property type="entry name" value="Nucleic acid-binding proteins"/>
    <property type="match status" value="1"/>
</dbReference>
<name>A0AAD8LW38_9APIA</name>
<evidence type="ECO:0000259" key="1">
    <source>
        <dbReference type="Pfam" id="PF08646"/>
    </source>
</evidence>
<dbReference type="EMBL" id="JAUIZM010000051">
    <property type="protein sequence ID" value="KAK1351256.1"/>
    <property type="molecule type" value="Genomic_DNA"/>
</dbReference>
<feature type="domain" description="Replication factor A C-terminal" evidence="1">
    <location>
        <begin position="3"/>
        <end position="112"/>
    </location>
</feature>
<proteinExistence type="predicted"/>
<evidence type="ECO:0000313" key="2">
    <source>
        <dbReference type="EMBL" id="KAK1351256.1"/>
    </source>
</evidence>